<dbReference type="EMBL" id="CP029346">
    <property type="protein sequence ID" value="AWL09839.1"/>
    <property type="molecule type" value="Genomic_DNA"/>
</dbReference>
<name>A0A2S2DWX8_9BACT</name>
<proteinExistence type="predicted"/>
<gene>
    <name evidence="1" type="ORF">HME7025_01990</name>
</gene>
<evidence type="ECO:0000313" key="1">
    <source>
        <dbReference type="EMBL" id="AWL09839.1"/>
    </source>
</evidence>
<dbReference type="RefSeq" id="WP_161566853.1">
    <property type="nucleotide sequence ID" value="NZ_CP029346.1"/>
</dbReference>
<organism evidence="1 2">
    <name type="scientific">Aquirufa nivalisilvae</name>
    <dbReference type="NCBI Taxonomy" id="2516557"/>
    <lineage>
        <taxon>Bacteria</taxon>
        <taxon>Pseudomonadati</taxon>
        <taxon>Bacteroidota</taxon>
        <taxon>Cytophagia</taxon>
        <taxon>Cytophagales</taxon>
        <taxon>Flectobacillaceae</taxon>
        <taxon>Aquirufa</taxon>
    </lineage>
</organism>
<dbReference type="KEGG" id="psez:HME7025_01990"/>
<dbReference type="Proteomes" id="UP000245468">
    <property type="component" value="Chromosome"/>
</dbReference>
<protein>
    <submittedName>
        <fullName evidence="1">Uncharacterized protein</fullName>
    </submittedName>
</protein>
<dbReference type="AlphaFoldDB" id="A0A2S2DWX8"/>
<evidence type="ECO:0000313" key="2">
    <source>
        <dbReference type="Proteomes" id="UP000245468"/>
    </source>
</evidence>
<accession>A0A2S2DWX8</accession>
<reference evidence="2" key="1">
    <citation type="submission" date="2018-05" db="EMBL/GenBank/DDBJ databases">
        <title>Pseudarcicella sp. HME7025 Genome sequencing and assembly.</title>
        <authorList>
            <person name="Kim H."/>
            <person name="Kang H."/>
            <person name="Joh K."/>
        </authorList>
    </citation>
    <scope>NUCLEOTIDE SEQUENCE [LARGE SCALE GENOMIC DNA]</scope>
    <source>
        <strain evidence="2">HME7025</strain>
    </source>
</reference>
<sequence>MKKLKLTLTVLENRDASFGGSNEVALAGSTCTCTCTCCKSNNDAPAEATA</sequence>
<keyword evidence="2" id="KW-1185">Reference proteome</keyword>